<gene>
    <name evidence="2" type="ORF">Lalb_Chr01g0023391</name>
</gene>
<feature type="signal peptide" evidence="1">
    <location>
        <begin position="1"/>
        <end position="16"/>
    </location>
</feature>
<comment type="caution">
    <text evidence="2">The sequence shown here is derived from an EMBL/GenBank/DDBJ whole genome shotgun (WGS) entry which is preliminary data.</text>
</comment>
<evidence type="ECO:0000313" key="3">
    <source>
        <dbReference type="Proteomes" id="UP000447434"/>
    </source>
</evidence>
<evidence type="ECO:0008006" key="4">
    <source>
        <dbReference type="Google" id="ProtNLM"/>
    </source>
</evidence>
<dbReference type="Proteomes" id="UP000447434">
    <property type="component" value="Chromosome 1"/>
</dbReference>
<proteinExistence type="predicted"/>
<reference evidence="3" key="1">
    <citation type="journal article" date="2020" name="Nat. Commun.">
        <title>Genome sequence of the cluster root forming white lupin.</title>
        <authorList>
            <person name="Hufnagel B."/>
            <person name="Marques A."/>
            <person name="Soriano A."/>
            <person name="Marques L."/>
            <person name="Divol F."/>
            <person name="Doumas P."/>
            <person name="Sallet E."/>
            <person name="Mancinotti D."/>
            <person name="Carrere S."/>
            <person name="Marande W."/>
            <person name="Arribat S."/>
            <person name="Keller J."/>
            <person name="Huneau C."/>
            <person name="Blein T."/>
            <person name="Aime D."/>
            <person name="Laguerre M."/>
            <person name="Taylor J."/>
            <person name="Schubert V."/>
            <person name="Nelson M."/>
            <person name="Geu-Flores F."/>
            <person name="Crespi M."/>
            <person name="Gallardo-Guerrero K."/>
            <person name="Delaux P.-M."/>
            <person name="Salse J."/>
            <person name="Berges H."/>
            <person name="Guyot R."/>
            <person name="Gouzy J."/>
            <person name="Peret B."/>
        </authorList>
    </citation>
    <scope>NUCLEOTIDE SEQUENCE [LARGE SCALE GENOMIC DNA]</scope>
    <source>
        <strain evidence="3">cv. Amiga</strain>
    </source>
</reference>
<accession>A0A6A4R9S7</accession>
<keyword evidence="3" id="KW-1185">Reference proteome</keyword>
<evidence type="ECO:0000256" key="1">
    <source>
        <dbReference type="SAM" id="SignalP"/>
    </source>
</evidence>
<sequence length="58" mass="6084">MFCIALVLAAGPVVIGTYFPLNCIGSCAEYKDCNSNCIKMGHKYGGVCTAEICCCLGN</sequence>
<protein>
    <recommendedName>
        <fullName evidence="4">Knottin, scorpion toxin</fullName>
    </recommendedName>
</protein>
<dbReference type="AlphaFoldDB" id="A0A6A4R9S7"/>
<feature type="chain" id="PRO_5025689692" description="Knottin, scorpion toxin" evidence="1">
    <location>
        <begin position="17"/>
        <end position="58"/>
    </location>
</feature>
<keyword evidence="1" id="KW-0732">Signal</keyword>
<name>A0A6A4R9S7_LUPAL</name>
<evidence type="ECO:0000313" key="2">
    <source>
        <dbReference type="EMBL" id="KAE9622263.1"/>
    </source>
</evidence>
<organism evidence="2 3">
    <name type="scientific">Lupinus albus</name>
    <name type="common">White lupine</name>
    <name type="synonym">Lupinus termis</name>
    <dbReference type="NCBI Taxonomy" id="3870"/>
    <lineage>
        <taxon>Eukaryota</taxon>
        <taxon>Viridiplantae</taxon>
        <taxon>Streptophyta</taxon>
        <taxon>Embryophyta</taxon>
        <taxon>Tracheophyta</taxon>
        <taxon>Spermatophyta</taxon>
        <taxon>Magnoliopsida</taxon>
        <taxon>eudicotyledons</taxon>
        <taxon>Gunneridae</taxon>
        <taxon>Pentapetalae</taxon>
        <taxon>rosids</taxon>
        <taxon>fabids</taxon>
        <taxon>Fabales</taxon>
        <taxon>Fabaceae</taxon>
        <taxon>Papilionoideae</taxon>
        <taxon>50 kb inversion clade</taxon>
        <taxon>genistoids sensu lato</taxon>
        <taxon>core genistoids</taxon>
        <taxon>Genisteae</taxon>
        <taxon>Lupinus</taxon>
    </lineage>
</organism>
<dbReference type="EMBL" id="WOCE01000001">
    <property type="protein sequence ID" value="KAE9622263.1"/>
    <property type="molecule type" value="Genomic_DNA"/>
</dbReference>